<keyword evidence="4" id="KW-0539">Nucleus</keyword>
<dbReference type="Pfam" id="PF04433">
    <property type="entry name" value="SWIRM"/>
    <property type="match status" value="1"/>
</dbReference>
<sequence>MAENLSIPPGGIRIKFKRKRETSAFLSRDVENSFRGDEQEKREPSASPALKKHVRENSPIPLSETGEPLEVFPGRGVQISGFPVVIKQRPGRPHSSILALVAADRAIYSAELLDERLKSSVPALENISHGQIQALSTMPEGGSDQEVSGSSCYGSSGGMIEVKGVLKRFKASGQDEEQVLAFPMHADWFSLKDVHRMERQVVPDYFTRKSSDRTPKVYMEIRNTIVRKYLEAPERALSLTDFQGLCNVDTKDLTRVFEFLDHWGIINYSAINDPRNHGLSWAGTKEILRENSNGEVQVSPGSLRSIPSLIRFEMPRTKFRSDGASISSGCSNGVISDLDRQIQERLLEQRCSSCSICCTGFFYQSQKETDIILCPDCFSDGKPSIGMATVDFVRTDASKDNGDVDGNNWTDEETLLLLEALEIYNDNWNEIAEHVGTKSKAQCILHFIRLPMEDGLLDNIDVPDTGMKSDVPDEALETVKAHFLDAKCNGNSGGSSPAEFKAENRMVFQNSGNPVMALVAFLASAVGPRVAAACARAALVSLSKNDNNTATVEDSTPSKEGYALSDRLTPENTLREDGKQEAALSTFPHKDHELDKSHTKIDISGGPSALPPEKVKLAAMAGLSAAALKAKLFADQEERDIQRLATSIVTHQLKRVEIKLKQFAEVETVLMKECEQVERTIQRYSADRIRFMSSHFNPGGSSAVAAGPVSVVSAMNNRPAIPPTVPSASHPGYGPTAHTAMPFMNRPSMFPFGPGGVGSSVPLSAMQSLSSGSPGSVMMGSSAANSNIAHNMLRPVTGTNTSAN</sequence>
<evidence type="ECO:0000313" key="10">
    <source>
        <dbReference type="Proteomes" id="UP000824469"/>
    </source>
</evidence>
<dbReference type="GO" id="GO:0003677">
    <property type="term" value="F:DNA binding"/>
    <property type="evidence" value="ECO:0007669"/>
    <property type="project" value="UniProtKB-KW"/>
</dbReference>
<feature type="domain" description="Myb-like" evidence="6">
    <location>
        <begin position="401"/>
        <end position="451"/>
    </location>
</feature>
<dbReference type="OMA" id="DCFHHGR"/>
<dbReference type="CDD" id="cd00167">
    <property type="entry name" value="SANT"/>
    <property type="match status" value="1"/>
</dbReference>
<gene>
    <name evidence="9" type="ORF">KI387_020864</name>
</gene>
<feature type="domain" description="SWIRM" evidence="7">
    <location>
        <begin position="180"/>
        <end position="277"/>
    </location>
</feature>
<keyword evidence="10" id="KW-1185">Reference proteome</keyword>
<feature type="region of interest" description="Disordered" evidence="5">
    <location>
        <begin position="547"/>
        <end position="607"/>
    </location>
</feature>
<reference evidence="9 10" key="1">
    <citation type="journal article" date="2021" name="Nat. Plants">
        <title>The Taxus genome provides insights into paclitaxel biosynthesis.</title>
        <authorList>
            <person name="Xiong X."/>
            <person name="Gou J."/>
            <person name="Liao Q."/>
            <person name="Li Y."/>
            <person name="Zhou Q."/>
            <person name="Bi G."/>
            <person name="Li C."/>
            <person name="Du R."/>
            <person name="Wang X."/>
            <person name="Sun T."/>
            <person name="Guo L."/>
            <person name="Liang H."/>
            <person name="Lu P."/>
            <person name="Wu Y."/>
            <person name="Zhang Z."/>
            <person name="Ro D.K."/>
            <person name="Shang Y."/>
            <person name="Huang S."/>
            <person name="Yan J."/>
        </authorList>
    </citation>
    <scope>NUCLEOTIDE SEQUENCE [LARGE SCALE GENOMIC DNA]</scope>
    <source>
        <strain evidence="9">Ta-2019</strain>
    </source>
</reference>
<evidence type="ECO:0008006" key="11">
    <source>
        <dbReference type="Google" id="ProtNLM"/>
    </source>
</evidence>
<dbReference type="SUPFAM" id="SSF46689">
    <property type="entry name" value="Homeodomain-like"/>
    <property type="match status" value="2"/>
</dbReference>
<dbReference type="InterPro" id="IPR001005">
    <property type="entry name" value="SANT/Myb"/>
</dbReference>
<feature type="compositionally biased region" description="Basic and acidic residues" evidence="5">
    <location>
        <begin position="588"/>
        <end position="601"/>
    </location>
</feature>
<dbReference type="AlphaFoldDB" id="A0AA38GCK0"/>
<evidence type="ECO:0000313" key="9">
    <source>
        <dbReference type="EMBL" id="KAH9319095.1"/>
    </source>
</evidence>
<feature type="region of interest" description="Disordered" evidence="5">
    <location>
        <begin position="28"/>
        <end position="65"/>
    </location>
</feature>
<dbReference type="InterPro" id="IPR032451">
    <property type="entry name" value="SMARCC_C"/>
</dbReference>
<dbReference type="PROSITE" id="PS50090">
    <property type="entry name" value="MYB_LIKE"/>
    <property type="match status" value="1"/>
</dbReference>
<dbReference type="SMART" id="SM00717">
    <property type="entry name" value="SANT"/>
    <property type="match status" value="1"/>
</dbReference>
<dbReference type="PANTHER" id="PTHR12802:SF61">
    <property type="entry name" value="SWI_SNF COMPLEX SUBUNIT SWI3C"/>
    <property type="match status" value="1"/>
</dbReference>
<dbReference type="PROSITE" id="PS50934">
    <property type="entry name" value="SWIRM"/>
    <property type="match status" value="1"/>
</dbReference>
<dbReference type="InterPro" id="IPR017884">
    <property type="entry name" value="SANT_dom"/>
</dbReference>
<evidence type="ECO:0000259" key="8">
    <source>
        <dbReference type="PROSITE" id="PS51293"/>
    </source>
</evidence>
<dbReference type="Pfam" id="PF16495">
    <property type="entry name" value="SWIRM-assoc_1"/>
    <property type="match status" value="1"/>
</dbReference>
<dbReference type="InterPro" id="IPR007526">
    <property type="entry name" value="SWIRM"/>
</dbReference>
<feature type="domain" description="SANT" evidence="8">
    <location>
        <begin position="404"/>
        <end position="455"/>
    </location>
</feature>
<dbReference type="Gene3D" id="1.10.10.60">
    <property type="entry name" value="Homeodomain-like"/>
    <property type="match status" value="1"/>
</dbReference>
<keyword evidence="2" id="KW-0238">DNA-binding</keyword>
<evidence type="ECO:0000256" key="4">
    <source>
        <dbReference type="ARBA" id="ARBA00023242"/>
    </source>
</evidence>
<name>A0AA38GCK0_TAXCH</name>
<dbReference type="FunFam" id="1.10.10.60:FF:000014">
    <property type="entry name" value="SWI/SNF complex subunit SMARCC2 isoform C"/>
    <property type="match status" value="1"/>
</dbReference>
<evidence type="ECO:0000256" key="3">
    <source>
        <dbReference type="ARBA" id="ARBA00023163"/>
    </source>
</evidence>
<organism evidence="9 10">
    <name type="scientific">Taxus chinensis</name>
    <name type="common">Chinese yew</name>
    <name type="synonym">Taxus wallichiana var. chinensis</name>
    <dbReference type="NCBI Taxonomy" id="29808"/>
    <lineage>
        <taxon>Eukaryota</taxon>
        <taxon>Viridiplantae</taxon>
        <taxon>Streptophyta</taxon>
        <taxon>Embryophyta</taxon>
        <taxon>Tracheophyta</taxon>
        <taxon>Spermatophyta</taxon>
        <taxon>Pinopsida</taxon>
        <taxon>Pinidae</taxon>
        <taxon>Conifers II</taxon>
        <taxon>Cupressales</taxon>
        <taxon>Taxaceae</taxon>
        <taxon>Taxus</taxon>
    </lineage>
</organism>
<keyword evidence="1" id="KW-0805">Transcription regulation</keyword>
<protein>
    <recommendedName>
        <fullName evidence="11">SWI/SNF complex subunit SWI3C</fullName>
    </recommendedName>
</protein>
<keyword evidence="3" id="KW-0804">Transcription</keyword>
<evidence type="ECO:0000256" key="2">
    <source>
        <dbReference type="ARBA" id="ARBA00023125"/>
    </source>
</evidence>
<dbReference type="FunFam" id="1.10.10.10:FF:000020">
    <property type="entry name" value="SWI/SNF complex subunit SMARCC2 isoform c"/>
    <property type="match status" value="1"/>
</dbReference>
<dbReference type="InterPro" id="IPR036388">
    <property type="entry name" value="WH-like_DNA-bd_sf"/>
</dbReference>
<accession>A0AA38GCK0</accession>
<dbReference type="Gene3D" id="1.10.10.10">
    <property type="entry name" value="Winged helix-like DNA-binding domain superfamily/Winged helix DNA-binding domain"/>
    <property type="match status" value="1"/>
</dbReference>
<dbReference type="PANTHER" id="PTHR12802">
    <property type="entry name" value="SWI/SNF COMPLEX-RELATED"/>
    <property type="match status" value="1"/>
</dbReference>
<evidence type="ECO:0000259" key="7">
    <source>
        <dbReference type="PROSITE" id="PS50934"/>
    </source>
</evidence>
<dbReference type="GO" id="GO:0005634">
    <property type="term" value="C:nucleus"/>
    <property type="evidence" value="ECO:0007669"/>
    <property type="project" value="UniProtKB-ARBA"/>
</dbReference>
<evidence type="ECO:0000256" key="1">
    <source>
        <dbReference type="ARBA" id="ARBA00023015"/>
    </source>
</evidence>
<dbReference type="Pfam" id="PF00249">
    <property type="entry name" value="Myb_DNA-binding"/>
    <property type="match status" value="1"/>
</dbReference>
<feature type="compositionally biased region" description="Basic and acidic residues" evidence="5">
    <location>
        <begin position="28"/>
        <end position="44"/>
    </location>
</feature>
<dbReference type="InterPro" id="IPR009057">
    <property type="entry name" value="Homeodomain-like_sf"/>
</dbReference>
<comment type="caution">
    <text evidence="9">The sequence shown here is derived from an EMBL/GenBank/DDBJ whole genome shotgun (WGS) entry which is preliminary data.</text>
</comment>
<dbReference type="Proteomes" id="UP000824469">
    <property type="component" value="Unassembled WGS sequence"/>
</dbReference>
<dbReference type="PROSITE" id="PS51293">
    <property type="entry name" value="SANT"/>
    <property type="match status" value="1"/>
</dbReference>
<proteinExistence type="predicted"/>
<dbReference type="EMBL" id="JAHRHJ020000004">
    <property type="protein sequence ID" value="KAH9319095.1"/>
    <property type="molecule type" value="Genomic_DNA"/>
</dbReference>
<evidence type="ECO:0000256" key="5">
    <source>
        <dbReference type="SAM" id="MobiDB-lite"/>
    </source>
</evidence>
<evidence type="ECO:0000259" key="6">
    <source>
        <dbReference type="PROSITE" id="PS50090"/>
    </source>
</evidence>